<dbReference type="Proteomes" id="UP001179361">
    <property type="component" value="Unassembled WGS sequence"/>
</dbReference>
<sequence length="179" mass="19034">MRIQATWFAAAAALLLSGCSDGVPPWRQAHWPTGGFEVVYLARSACYGTCPVYEIDVFADGRVRYTGEEHVKTTGTHEARLSPHAVTQLAAAVQAARFETLGGSFQDANDGCRDLVTDAPSLTIGVKRTGRLLRVNYYTGCSGPAVPSARIHALADTIDRIAGTQAFIVGQAQPIAGAR</sequence>
<gene>
    <name evidence="2" type="ORF">LQ564_07475</name>
</gene>
<proteinExistence type="predicted"/>
<evidence type="ECO:0000313" key="2">
    <source>
        <dbReference type="EMBL" id="MCD2516156.1"/>
    </source>
</evidence>
<dbReference type="InterPro" id="IPR045497">
    <property type="entry name" value="DUF6438"/>
</dbReference>
<keyword evidence="3" id="KW-1185">Reference proteome</keyword>
<dbReference type="EMBL" id="JAJNOC010000002">
    <property type="protein sequence ID" value="MCD2516156.1"/>
    <property type="molecule type" value="Genomic_DNA"/>
</dbReference>
<evidence type="ECO:0000259" key="1">
    <source>
        <dbReference type="Pfam" id="PF20033"/>
    </source>
</evidence>
<feature type="domain" description="DUF6438" evidence="1">
    <location>
        <begin position="38"/>
        <end position="144"/>
    </location>
</feature>
<dbReference type="RefSeq" id="WP_231057487.1">
    <property type="nucleotide sequence ID" value="NZ_JAJNOC010000002.1"/>
</dbReference>
<protein>
    <submittedName>
        <fullName evidence="2">DUF6438 domain-containing protein</fullName>
    </submittedName>
</protein>
<dbReference type="Pfam" id="PF20033">
    <property type="entry name" value="DUF6438"/>
    <property type="match status" value="1"/>
</dbReference>
<comment type="caution">
    <text evidence="2">The sequence shown here is derived from an EMBL/GenBank/DDBJ whole genome shotgun (WGS) entry which is preliminary data.</text>
</comment>
<organism evidence="2 3">
    <name type="scientific">Massilia phyllostachyos</name>
    <dbReference type="NCBI Taxonomy" id="2898585"/>
    <lineage>
        <taxon>Bacteria</taxon>
        <taxon>Pseudomonadati</taxon>
        <taxon>Pseudomonadota</taxon>
        <taxon>Betaproteobacteria</taxon>
        <taxon>Burkholderiales</taxon>
        <taxon>Oxalobacteraceae</taxon>
        <taxon>Telluria group</taxon>
        <taxon>Massilia</taxon>
    </lineage>
</organism>
<name>A0ABS8Q339_9BURK</name>
<evidence type="ECO:0000313" key="3">
    <source>
        <dbReference type="Proteomes" id="UP001179361"/>
    </source>
</evidence>
<reference evidence="2" key="1">
    <citation type="submission" date="2021-11" db="EMBL/GenBank/DDBJ databases">
        <title>The complete genome of Massilia sp sp. G4R7.</title>
        <authorList>
            <person name="Liu L."/>
            <person name="Yue J."/>
            <person name="Yuan J."/>
            <person name="Yang F."/>
            <person name="Li L."/>
        </authorList>
    </citation>
    <scope>NUCLEOTIDE SEQUENCE</scope>
    <source>
        <strain evidence="2">G4R7</strain>
    </source>
</reference>
<dbReference type="PROSITE" id="PS51257">
    <property type="entry name" value="PROKAR_LIPOPROTEIN"/>
    <property type="match status" value="1"/>
</dbReference>
<accession>A0ABS8Q339</accession>